<evidence type="ECO:0000256" key="1">
    <source>
        <dbReference type="SAM" id="MobiDB-lite"/>
    </source>
</evidence>
<keyword evidence="4" id="KW-1185">Reference proteome</keyword>
<name>A0AAD9WBZ3_PHOAM</name>
<dbReference type="GO" id="GO:0016787">
    <property type="term" value="F:hydrolase activity"/>
    <property type="evidence" value="ECO:0007669"/>
    <property type="project" value="InterPro"/>
</dbReference>
<dbReference type="PANTHER" id="PTHR17630">
    <property type="entry name" value="DIENELACTONE HYDROLASE"/>
    <property type="match status" value="1"/>
</dbReference>
<comment type="caution">
    <text evidence="3">The sequence shown here is derived from an EMBL/GenBank/DDBJ whole genome shotgun (WGS) entry which is preliminary data.</text>
</comment>
<dbReference type="InterPro" id="IPR029058">
    <property type="entry name" value="AB_hydrolase_fold"/>
</dbReference>
<feature type="compositionally biased region" description="Low complexity" evidence="1">
    <location>
        <begin position="31"/>
        <end position="47"/>
    </location>
</feature>
<feature type="region of interest" description="Disordered" evidence="1">
    <location>
        <begin position="1"/>
        <end position="72"/>
    </location>
</feature>
<accession>A0AAD9WBZ3</accession>
<organism evidence="3 4">
    <name type="scientific">Phomopsis amygdali</name>
    <name type="common">Fusicoccum amygdali</name>
    <dbReference type="NCBI Taxonomy" id="1214568"/>
    <lineage>
        <taxon>Eukaryota</taxon>
        <taxon>Fungi</taxon>
        <taxon>Dikarya</taxon>
        <taxon>Ascomycota</taxon>
        <taxon>Pezizomycotina</taxon>
        <taxon>Sordariomycetes</taxon>
        <taxon>Sordariomycetidae</taxon>
        <taxon>Diaporthales</taxon>
        <taxon>Diaporthaceae</taxon>
        <taxon>Diaporthe</taxon>
    </lineage>
</organism>
<evidence type="ECO:0000313" key="4">
    <source>
        <dbReference type="Proteomes" id="UP001265746"/>
    </source>
</evidence>
<protein>
    <recommendedName>
        <fullName evidence="2">Dienelactone hydrolase domain-containing protein</fullName>
    </recommendedName>
</protein>
<dbReference type="EMBL" id="JAUJFL010000001">
    <property type="protein sequence ID" value="KAK2615889.1"/>
    <property type="molecule type" value="Genomic_DNA"/>
</dbReference>
<dbReference type="Proteomes" id="UP001265746">
    <property type="component" value="Unassembled WGS sequence"/>
</dbReference>
<dbReference type="AlphaFoldDB" id="A0AAD9WBZ3"/>
<dbReference type="PANTHER" id="PTHR17630:SF80">
    <property type="entry name" value="DIENELACTONE HYDROLASE DOMAIN-CONTAINING PROTEIN"/>
    <property type="match status" value="1"/>
</dbReference>
<evidence type="ECO:0000313" key="3">
    <source>
        <dbReference type="EMBL" id="KAK2615889.1"/>
    </source>
</evidence>
<proteinExistence type="predicted"/>
<feature type="domain" description="Dienelactone hydrolase" evidence="2">
    <location>
        <begin position="77"/>
        <end position="345"/>
    </location>
</feature>
<dbReference type="InterPro" id="IPR002925">
    <property type="entry name" value="Dienelactn_hydro"/>
</dbReference>
<dbReference type="SUPFAM" id="SSF53474">
    <property type="entry name" value="alpha/beta-Hydrolases"/>
    <property type="match status" value="1"/>
</dbReference>
<reference evidence="3" key="1">
    <citation type="submission" date="2023-06" db="EMBL/GenBank/DDBJ databases">
        <authorList>
            <person name="Noh H."/>
        </authorList>
    </citation>
    <scope>NUCLEOTIDE SEQUENCE</scope>
    <source>
        <strain evidence="3">DUCC20226</strain>
    </source>
</reference>
<feature type="compositionally biased region" description="Basic and acidic residues" evidence="1">
    <location>
        <begin position="20"/>
        <end position="30"/>
    </location>
</feature>
<sequence length="346" mass="36780">MTSTDPELATKAPESDAQEDVQKDASKDAPSETPAAATAAPAEESASQPKLCDDCVTDRPTPSGPGPTGEVRKLNDIDAYISKPSDYPHAPARLLLLLTGGTGVKSTNNQIQADKFASEGFVVVMPDLFEGDVAPNSATVDEEQATQGGSFLDNFKIKAVEGVKSFMIDMWLARHTEEKVLPILHKVIDGAKDEFADAVSNGGGVYAAGYCFGGRYVLLLASERKAQPGGVFGTAQKPADEEAGAQTSGPFIKAGALAHATLVAREDFEGLKAPVSFVCVENDPLFPDDVRTAGEDHMSKLNVEHEVQVYPGVPHGFAVVGDYEDPTIKTAQSTAFEQMLKWLKDH</sequence>
<gene>
    <name evidence="3" type="ORF">N8I77_002612</name>
</gene>
<evidence type="ECO:0000259" key="2">
    <source>
        <dbReference type="Pfam" id="PF01738"/>
    </source>
</evidence>
<dbReference type="Pfam" id="PF01738">
    <property type="entry name" value="DLH"/>
    <property type="match status" value="1"/>
</dbReference>
<dbReference type="Gene3D" id="3.40.50.1820">
    <property type="entry name" value="alpha/beta hydrolase"/>
    <property type="match status" value="1"/>
</dbReference>